<dbReference type="InterPro" id="IPR001296">
    <property type="entry name" value="Glyco_trans_1"/>
</dbReference>
<dbReference type="Gene3D" id="3.40.50.2000">
    <property type="entry name" value="Glycogen Phosphorylase B"/>
    <property type="match status" value="2"/>
</dbReference>
<dbReference type="Pfam" id="PF13439">
    <property type="entry name" value="Glyco_transf_4"/>
    <property type="match status" value="1"/>
</dbReference>
<keyword evidence="7" id="KW-1185">Reference proteome</keyword>
<comment type="caution">
    <text evidence="6">The sequence shown here is derived from an EMBL/GenBank/DDBJ whole genome shotgun (WGS) entry which is preliminary data.</text>
</comment>
<evidence type="ECO:0000256" key="1">
    <source>
        <dbReference type="ARBA" id="ARBA00021292"/>
    </source>
</evidence>
<evidence type="ECO:0000313" key="6">
    <source>
        <dbReference type="EMBL" id="MBV7668673.1"/>
    </source>
</evidence>
<evidence type="ECO:0000259" key="4">
    <source>
        <dbReference type="Pfam" id="PF00534"/>
    </source>
</evidence>
<evidence type="ECO:0000313" key="7">
    <source>
        <dbReference type="Proteomes" id="UP000735541"/>
    </source>
</evidence>
<reference evidence="6 7" key="1">
    <citation type="submission" date="2021-07" db="EMBL/GenBank/DDBJ databases">
        <title>Sequencing Streptomyces halstedii LGO-A4 genome an citrus endophytic actinomycete.</title>
        <authorList>
            <person name="Samborskyy M."/>
            <person name="Scott N."/>
            <person name="Deglau R."/>
            <person name="Dickens S."/>
            <person name="Oliveira L.G."/>
        </authorList>
    </citation>
    <scope>NUCLEOTIDE SEQUENCE [LARGE SCALE GENOMIC DNA]</scope>
    <source>
        <strain evidence="6 7">LGO-A4</strain>
    </source>
</reference>
<dbReference type="Pfam" id="PF00534">
    <property type="entry name" value="Glycos_transf_1"/>
    <property type="match status" value="1"/>
</dbReference>
<dbReference type="CDD" id="cd03801">
    <property type="entry name" value="GT4_PimA-like"/>
    <property type="match status" value="1"/>
</dbReference>
<dbReference type="EMBL" id="JAHUVW010000001">
    <property type="protein sequence ID" value="MBV7668673.1"/>
    <property type="molecule type" value="Genomic_DNA"/>
</dbReference>
<dbReference type="RefSeq" id="WP_308123656.1">
    <property type="nucleotide sequence ID" value="NZ_JAHUVW010000001.1"/>
</dbReference>
<dbReference type="SUPFAM" id="SSF53756">
    <property type="entry name" value="UDP-Glycosyltransferase/glycogen phosphorylase"/>
    <property type="match status" value="1"/>
</dbReference>
<protein>
    <recommendedName>
        <fullName evidence="1">D-inositol 3-phosphate glycosyltransferase</fullName>
    </recommendedName>
</protein>
<keyword evidence="2" id="KW-0328">Glycosyltransferase</keyword>
<dbReference type="PANTHER" id="PTHR12526">
    <property type="entry name" value="GLYCOSYLTRANSFERASE"/>
    <property type="match status" value="1"/>
</dbReference>
<dbReference type="PANTHER" id="PTHR12526:SF600">
    <property type="entry name" value="GLYCOSYL TRANSFERASE GROUP 1"/>
    <property type="match status" value="1"/>
</dbReference>
<dbReference type="Proteomes" id="UP000735541">
    <property type="component" value="Unassembled WGS sequence"/>
</dbReference>
<evidence type="ECO:0000256" key="2">
    <source>
        <dbReference type="ARBA" id="ARBA00022676"/>
    </source>
</evidence>
<feature type="domain" description="Glycosyltransferase subfamily 4-like N-terminal" evidence="5">
    <location>
        <begin position="178"/>
        <end position="284"/>
    </location>
</feature>
<proteinExistence type="predicted"/>
<feature type="domain" description="Glycosyl transferase family 1" evidence="4">
    <location>
        <begin position="309"/>
        <end position="465"/>
    </location>
</feature>
<accession>A0ABS6TK69</accession>
<name>A0ABS6TK69_STRHA</name>
<dbReference type="InterPro" id="IPR028098">
    <property type="entry name" value="Glyco_trans_4-like_N"/>
</dbReference>
<keyword evidence="3" id="KW-0808">Transferase</keyword>
<evidence type="ECO:0000259" key="5">
    <source>
        <dbReference type="Pfam" id="PF13439"/>
    </source>
</evidence>
<gene>
    <name evidence="6" type="ORF">STHAL_04055</name>
</gene>
<organism evidence="6 7">
    <name type="scientific">Streptomyces halstedii</name>
    <dbReference type="NCBI Taxonomy" id="1944"/>
    <lineage>
        <taxon>Bacteria</taxon>
        <taxon>Bacillati</taxon>
        <taxon>Actinomycetota</taxon>
        <taxon>Actinomycetes</taxon>
        <taxon>Kitasatosporales</taxon>
        <taxon>Streptomycetaceae</taxon>
        <taxon>Streptomyces</taxon>
    </lineage>
</organism>
<evidence type="ECO:0000256" key="3">
    <source>
        <dbReference type="ARBA" id="ARBA00022679"/>
    </source>
</evidence>
<sequence length="508" mass="57160">MLVDNGVNGDSRVQKEARSAAAAGWDVVLLGKSPTKREKRWQLGEAEVRLLHVPTPMHRRRHEYRRAFLRAPLAYRPGPLAAYRKQRMKAWRTELNIRLIQAGRNGSSLGKLRLLPPRVLAKAMSGWVGVRFNQTNALERRRKDMQSSLDRFTTAFWLRTMGDRAWRRLDPALWDMELAYGKVIDSLEPDLIHANDFRMLGVGARAKLRASTRGRQVKLVWDAHEYLPGIKPWNSHPRWHVAQCAYEREFSEYADAVITVSETLADMLADRHGLKEKPGVVLNAPDAEISPEQAAEPVPDLRELCGIGPKVPLAVYSGAAAPQRGLDIMVESLPQLPEMHVAFVVLRPTSDYMKQLTARAAELGVSERLHILPYVPHYQVVSFLSAADIGVIPIHHWPNHEIALITKFFEYSHARLPFVVSDVKTMGEMVTRTGQGEVFTAEDLADYVRAVQAVLADPKKYRDVYDTAGLLDEWTWEAQAEILDGVYARALGNDARKVPAVADSQVVA</sequence>